<dbReference type="RefSeq" id="WP_274203278.1">
    <property type="nucleotide sequence ID" value="NZ_JAQZAO010000015.1"/>
</dbReference>
<evidence type="ECO:0000256" key="1">
    <source>
        <dbReference type="SAM" id="MobiDB-lite"/>
    </source>
</evidence>
<gene>
    <name evidence="2" type="ORF">PGB27_25650</name>
</gene>
<feature type="region of interest" description="Disordered" evidence="1">
    <location>
        <begin position="1"/>
        <end position="28"/>
    </location>
</feature>
<dbReference type="Gene3D" id="3.40.630.30">
    <property type="match status" value="1"/>
</dbReference>
<comment type="caution">
    <text evidence="2">The sequence shown here is derived from an EMBL/GenBank/DDBJ whole genome shotgun (WGS) entry which is preliminary data.</text>
</comment>
<dbReference type="SUPFAM" id="SSF55729">
    <property type="entry name" value="Acyl-CoA N-acyltransferases (Nat)"/>
    <property type="match status" value="1"/>
</dbReference>
<evidence type="ECO:0008006" key="4">
    <source>
        <dbReference type="Google" id="ProtNLM"/>
    </source>
</evidence>
<evidence type="ECO:0000313" key="2">
    <source>
        <dbReference type="EMBL" id="MDD7968746.1"/>
    </source>
</evidence>
<sequence>MSPGPPTSPAYHASPAGAASARVVREPERGNAAVHRALAKAGFTAAGVVALPHKTALLHVRDRAVG</sequence>
<reference evidence="2 3" key="1">
    <citation type="submission" date="2023-02" db="EMBL/GenBank/DDBJ databases">
        <title>Genome sequencing required for Actinomycetospora new species description.</title>
        <authorList>
            <person name="Saimee Y."/>
            <person name="Duangmal K."/>
        </authorList>
    </citation>
    <scope>NUCLEOTIDE SEQUENCE [LARGE SCALE GENOMIC DNA]</scope>
    <source>
        <strain evidence="2 3">DW7H6</strain>
    </source>
</reference>
<keyword evidence="3" id="KW-1185">Reference proteome</keyword>
<accession>A0ABT5T2Y1</accession>
<dbReference type="Proteomes" id="UP001300763">
    <property type="component" value="Unassembled WGS sequence"/>
</dbReference>
<dbReference type="EMBL" id="JAQZAO010000015">
    <property type="protein sequence ID" value="MDD7968746.1"/>
    <property type="molecule type" value="Genomic_DNA"/>
</dbReference>
<protein>
    <recommendedName>
        <fullName evidence="4">Acetyltransferase</fullName>
    </recommendedName>
</protein>
<dbReference type="InterPro" id="IPR016181">
    <property type="entry name" value="Acyl_CoA_acyltransferase"/>
</dbReference>
<name>A0ABT5T2Y1_9PSEU</name>
<proteinExistence type="predicted"/>
<organism evidence="2 3">
    <name type="scientific">Actinomycetospora lemnae</name>
    <dbReference type="NCBI Taxonomy" id="3019891"/>
    <lineage>
        <taxon>Bacteria</taxon>
        <taxon>Bacillati</taxon>
        <taxon>Actinomycetota</taxon>
        <taxon>Actinomycetes</taxon>
        <taxon>Pseudonocardiales</taxon>
        <taxon>Pseudonocardiaceae</taxon>
        <taxon>Actinomycetospora</taxon>
    </lineage>
</organism>
<feature type="compositionally biased region" description="Low complexity" evidence="1">
    <location>
        <begin position="9"/>
        <end position="21"/>
    </location>
</feature>
<evidence type="ECO:0000313" key="3">
    <source>
        <dbReference type="Proteomes" id="UP001300763"/>
    </source>
</evidence>